<keyword evidence="2" id="KW-0812">Transmembrane</keyword>
<sequence length="221" mass="25509">KCIFLSLLLRSQNPSLLKNGALSINRYVVLSSILWMIMFIITLQVRHIPRLCGRRLNLCMPQSLKFNEDTSLSNHLNEIQGILDQMSRMNIKFEDEILILSLLNSLLDSWETFKVSITNSTPNGVVLLQMAKGSSSRSEVLATENRGRSQKKEREKSISKSKSRYKNVECHYYHKTRHIQKHCFLWKKQNKGKNGKSKEKDHDNDDEDCVTTATNDDLVIL</sequence>
<dbReference type="Pfam" id="PF14223">
    <property type="entry name" value="Retrotran_gag_2"/>
    <property type="match status" value="1"/>
</dbReference>
<name>A0A371HNE9_MUCPR</name>
<organism evidence="3 4">
    <name type="scientific">Mucuna pruriens</name>
    <name type="common">Velvet bean</name>
    <name type="synonym">Dolichos pruriens</name>
    <dbReference type="NCBI Taxonomy" id="157652"/>
    <lineage>
        <taxon>Eukaryota</taxon>
        <taxon>Viridiplantae</taxon>
        <taxon>Streptophyta</taxon>
        <taxon>Embryophyta</taxon>
        <taxon>Tracheophyta</taxon>
        <taxon>Spermatophyta</taxon>
        <taxon>Magnoliopsida</taxon>
        <taxon>eudicotyledons</taxon>
        <taxon>Gunneridae</taxon>
        <taxon>Pentapetalae</taxon>
        <taxon>rosids</taxon>
        <taxon>fabids</taxon>
        <taxon>Fabales</taxon>
        <taxon>Fabaceae</taxon>
        <taxon>Papilionoideae</taxon>
        <taxon>50 kb inversion clade</taxon>
        <taxon>NPAAA clade</taxon>
        <taxon>indigoferoid/millettioid clade</taxon>
        <taxon>Phaseoleae</taxon>
        <taxon>Mucuna</taxon>
    </lineage>
</organism>
<protein>
    <recommendedName>
        <fullName evidence="5">Retrovirus-related Pol polyprotein from transposon TNT 1-94</fullName>
    </recommendedName>
</protein>
<feature type="compositionally biased region" description="Basic and acidic residues" evidence="1">
    <location>
        <begin position="145"/>
        <end position="158"/>
    </location>
</feature>
<dbReference type="Proteomes" id="UP000257109">
    <property type="component" value="Unassembled WGS sequence"/>
</dbReference>
<comment type="caution">
    <text evidence="3">The sequence shown here is derived from an EMBL/GenBank/DDBJ whole genome shotgun (WGS) entry which is preliminary data.</text>
</comment>
<feature type="non-terminal residue" evidence="3">
    <location>
        <position position="221"/>
    </location>
</feature>
<evidence type="ECO:0000256" key="1">
    <source>
        <dbReference type="SAM" id="MobiDB-lite"/>
    </source>
</evidence>
<feature type="region of interest" description="Disordered" evidence="1">
    <location>
        <begin position="138"/>
        <end position="162"/>
    </location>
</feature>
<gene>
    <name evidence="3" type="ORF">CR513_12019</name>
</gene>
<evidence type="ECO:0000313" key="3">
    <source>
        <dbReference type="EMBL" id="RDY04299.1"/>
    </source>
</evidence>
<dbReference type="AlphaFoldDB" id="A0A371HNE9"/>
<keyword evidence="2" id="KW-1133">Transmembrane helix</keyword>
<keyword evidence="4" id="KW-1185">Reference proteome</keyword>
<evidence type="ECO:0008006" key="5">
    <source>
        <dbReference type="Google" id="ProtNLM"/>
    </source>
</evidence>
<proteinExistence type="predicted"/>
<dbReference type="OrthoDB" id="1727975at2759"/>
<feature type="transmembrane region" description="Helical" evidence="2">
    <location>
        <begin position="27"/>
        <end position="45"/>
    </location>
</feature>
<evidence type="ECO:0000256" key="2">
    <source>
        <dbReference type="SAM" id="Phobius"/>
    </source>
</evidence>
<feature type="non-terminal residue" evidence="3">
    <location>
        <position position="1"/>
    </location>
</feature>
<keyword evidence="2" id="KW-0472">Membrane</keyword>
<accession>A0A371HNE9</accession>
<evidence type="ECO:0000313" key="4">
    <source>
        <dbReference type="Proteomes" id="UP000257109"/>
    </source>
</evidence>
<dbReference type="EMBL" id="QJKJ01002106">
    <property type="protein sequence ID" value="RDY04299.1"/>
    <property type="molecule type" value="Genomic_DNA"/>
</dbReference>
<reference evidence="3" key="1">
    <citation type="submission" date="2018-05" db="EMBL/GenBank/DDBJ databases">
        <title>Draft genome of Mucuna pruriens seed.</title>
        <authorList>
            <person name="Nnadi N.E."/>
            <person name="Vos R."/>
            <person name="Hasami M.H."/>
            <person name="Devisetty U.K."/>
            <person name="Aguiy J.C."/>
        </authorList>
    </citation>
    <scope>NUCLEOTIDE SEQUENCE [LARGE SCALE GENOMIC DNA]</scope>
    <source>
        <strain evidence="3">JCA_2017</strain>
    </source>
</reference>